<dbReference type="PROSITE" id="PS51740">
    <property type="entry name" value="SPOVT_ABRB"/>
    <property type="match status" value="1"/>
</dbReference>
<feature type="domain" description="SpoVT-AbrB" evidence="2">
    <location>
        <begin position="13"/>
        <end position="59"/>
    </location>
</feature>
<dbReference type="SMART" id="SM00966">
    <property type="entry name" value="SpoVT_AbrB"/>
    <property type="match status" value="1"/>
</dbReference>
<dbReference type="SUPFAM" id="SSF89447">
    <property type="entry name" value="AbrB/MazE/MraZ-like"/>
    <property type="match status" value="1"/>
</dbReference>
<evidence type="ECO:0000313" key="3">
    <source>
        <dbReference type="EMBL" id="OGE64803.1"/>
    </source>
</evidence>
<dbReference type="AlphaFoldDB" id="A0A1F5MHG5"/>
<dbReference type="EMBL" id="MFDT01000037">
    <property type="protein sequence ID" value="OGE64803.1"/>
    <property type="molecule type" value="Genomic_DNA"/>
</dbReference>
<dbReference type="Gene3D" id="2.10.260.10">
    <property type="match status" value="1"/>
</dbReference>
<reference evidence="3 4" key="1">
    <citation type="journal article" date="2016" name="Nat. Commun.">
        <title>Thousands of microbial genomes shed light on interconnected biogeochemical processes in an aquifer system.</title>
        <authorList>
            <person name="Anantharaman K."/>
            <person name="Brown C.T."/>
            <person name="Hug L.A."/>
            <person name="Sharon I."/>
            <person name="Castelle C.J."/>
            <person name="Probst A.J."/>
            <person name="Thomas B.C."/>
            <person name="Singh A."/>
            <person name="Wilkins M.J."/>
            <person name="Karaoz U."/>
            <person name="Brodie E.L."/>
            <person name="Williams K.H."/>
            <person name="Hubbard S.S."/>
            <person name="Banfield J.F."/>
        </authorList>
    </citation>
    <scope>NUCLEOTIDE SEQUENCE [LARGE SCALE GENOMIC DNA]</scope>
</reference>
<sequence length="93" mass="10918">MLIILLKGTLKKKYYATVGTKYQIVIPKEIRQQLKIKQGSKLNVDVLDEHTIELRVVPKNWSDQNYGALKKYWQGINMTEEVEKIRDESNIKI</sequence>
<dbReference type="InterPro" id="IPR007159">
    <property type="entry name" value="SpoVT-AbrB_dom"/>
</dbReference>
<protein>
    <recommendedName>
        <fullName evidence="2">SpoVT-AbrB domain-containing protein</fullName>
    </recommendedName>
</protein>
<proteinExistence type="predicted"/>
<name>A0A1F5MHG5_9BACT</name>
<accession>A0A1F5MHG5</accession>
<organism evidence="3 4">
    <name type="scientific">Candidatus Daviesbacteria bacterium RIFCSPLOWO2_02_FULL_36_7</name>
    <dbReference type="NCBI Taxonomy" id="1797792"/>
    <lineage>
        <taxon>Bacteria</taxon>
        <taxon>Candidatus Daviesiibacteriota</taxon>
    </lineage>
</organism>
<comment type="caution">
    <text evidence="3">The sequence shown here is derived from an EMBL/GenBank/DDBJ whole genome shotgun (WGS) entry which is preliminary data.</text>
</comment>
<dbReference type="Pfam" id="PF04014">
    <property type="entry name" value="MazE_antitoxin"/>
    <property type="match status" value="1"/>
</dbReference>
<keyword evidence="1" id="KW-0238">DNA-binding</keyword>
<dbReference type="Proteomes" id="UP000178859">
    <property type="component" value="Unassembled WGS sequence"/>
</dbReference>
<dbReference type="GO" id="GO:0003677">
    <property type="term" value="F:DNA binding"/>
    <property type="evidence" value="ECO:0007669"/>
    <property type="project" value="UniProtKB-UniRule"/>
</dbReference>
<evidence type="ECO:0000256" key="1">
    <source>
        <dbReference type="PROSITE-ProRule" id="PRU01076"/>
    </source>
</evidence>
<evidence type="ECO:0000313" key="4">
    <source>
        <dbReference type="Proteomes" id="UP000178859"/>
    </source>
</evidence>
<dbReference type="NCBIfam" id="TIGR01439">
    <property type="entry name" value="lp_hng_hel_AbrB"/>
    <property type="match status" value="1"/>
</dbReference>
<dbReference type="InterPro" id="IPR037914">
    <property type="entry name" value="SpoVT-AbrB_sf"/>
</dbReference>
<gene>
    <name evidence="3" type="ORF">A3I48_01580</name>
</gene>
<evidence type="ECO:0000259" key="2">
    <source>
        <dbReference type="PROSITE" id="PS51740"/>
    </source>
</evidence>